<keyword evidence="3" id="KW-1185">Reference proteome</keyword>
<organism evidence="2 3">
    <name type="scientific">Denitrobaculum tricleocarpae</name>
    <dbReference type="NCBI Taxonomy" id="2591009"/>
    <lineage>
        <taxon>Bacteria</taxon>
        <taxon>Pseudomonadati</taxon>
        <taxon>Pseudomonadota</taxon>
        <taxon>Alphaproteobacteria</taxon>
        <taxon>Rhodospirillales</taxon>
        <taxon>Rhodospirillaceae</taxon>
        <taxon>Denitrobaculum</taxon>
    </lineage>
</organism>
<evidence type="ECO:0000313" key="3">
    <source>
        <dbReference type="Proteomes" id="UP000315252"/>
    </source>
</evidence>
<name>A0A545TR32_9PROT</name>
<dbReference type="EMBL" id="VHSH01000004">
    <property type="protein sequence ID" value="TQV79676.1"/>
    <property type="molecule type" value="Genomic_DNA"/>
</dbReference>
<proteinExistence type="predicted"/>
<evidence type="ECO:0000313" key="2">
    <source>
        <dbReference type="EMBL" id="TQV79676.1"/>
    </source>
</evidence>
<protein>
    <submittedName>
        <fullName evidence="2">C39 family peptidase</fullName>
    </submittedName>
</protein>
<dbReference type="InterPro" id="IPR005074">
    <property type="entry name" value="Peptidase_C39"/>
</dbReference>
<accession>A0A545TR32</accession>
<dbReference type="GO" id="GO:0008233">
    <property type="term" value="F:peptidase activity"/>
    <property type="evidence" value="ECO:0007669"/>
    <property type="project" value="InterPro"/>
</dbReference>
<comment type="caution">
    <text evidence="2">The sequence shown here is derived from an EMBL/GenBank/DDBJ whole genome shotgun (WGS) entry which is preliminary data.</text>
</comment>
<dbReference type="Proteomes" id="UP000315252">
    <property type="component" value="Unassembled WGS sequence"/>
</dbReference>
<feature type="domain" description="Peptidase C39" evidence="1">
    <location>
        <begin position="42"/>
        <end position="172"/>
    </location>
</feature>
<dbReference type="CDD" id="cd02423">
    <property type="entry name" value="Peptidase_C39G"/>
    <property type="match status" value="1"/>
</dbReference>
<dbReference type="RefSeq" id="WP_142896856.1">
    <property type="nucleotide sequence ID" value="NZ_ML660055.1"/>
</dbReference>
<dbReference type="Gene3D" id="3.90.70.10">
    <property type="entry name" value="Cysteine proteinases"/>
    <property type="match status" value="1"/>
</dbReference>
<dbReference type="GO" id="GO:0005524">
    <property type="term" value="F:ATP binding"/>
    <property type="evidence" value="ECO:0007669"/>
    <property type="project" value="InterPro"/>
</dbReference>
<gene>
    <name evidence="2" type="ORF">FKG95_13255</name>
</gene>
<dbReference type="GO" id="GO:0016020">
    <property type="term" value="C:membrane"/>
    <property type="evidence" value="ECO:0007669"/>
    <property type="project" value="InterPro"/>
</dbReference>
<dbReference type="GO" id="GO:0006508">
    <property type="term" value="P:proteolysis"/>
    <property type="evidence" value="ECO:0007669"/>
    <property type="project" value="InterPro"/>
</dbReference>
<dbReference type="AlphaFoldDB" id="A0A545TR32"/>
<dbReference type="PROSITE" id="PS50990">
    <property type="entry name" value="PEPTIDASE_C39"/>
    <property type="match status" value="1"/>
</dbReference>
<sequence length="222" mass="24548">MTATSSPGDLQAGETRVWGAGGAFSLKLTSLKEARWKRVIRQQYDFSCGSAAVATLLSHHYNAPVSEAEVFEEMFLTGDQAKIQTDGFSMLDMKRFLDKRGLKSDGFRMSLEKLARIGVPGIVLINTRGYRHFVVVKGIEENRVVVADPALGTTVWDRDNFEKVWGGGIVLAARNEIETARAHFNKAVDWRVRPKSPIGEGLDRAGISSFTLHLPGRNELGR</sequence>
<reference evidence="2 3" key="1">
    <citation type="submission" date="2019-06" db="EMBL/GenBank/DDBJ databases">
        <title>Whole genome sequence for Rhodospirillaceae sp. R148.</title>
        <authorList>
            <person name="Wang G."/>
        </authorList>
    </citation>
    <scope>NUCLEOTIDE SEQUENCE [LARGE SCALE GENOMIC DNA]</scope>
    <source>
        <strain evidence="2 3">R148</strain>
    </source>
</reference>
<dbReference type="Pfam" id="PF03412">
    <property type="entry name" value="Peptidase_C39"/>
    <property type="match status" value="1"/>
</dbReference>
<dbReference type="OrthoDB" id="13401at2"/>
<evidence type="ECO:0000259" key="1">
    <source>
        <dbReference type="PROSITE" id="PS50990"/>
    </source>
</evidence>